<keyword evidence="3" id="KW-1185">Reference proteome</keyword>
<reference evidence="2 3" key="1">
    <citation type="submission" date="2016-08" db="EMBL/GenBank/DDBJ databases">
        <title>Novel Firmicutes and Novel Genomes.</title>
        <authorList>
            <person name="Poppleton D.I."/>
            <person name="Gribaldo S."/>
        </authorList>
    </citation>
    <scope>NUCLEOTIDE SEQUENCE [LARGE SCALE GENOMIC DNA]</scope>
    <source>
        <strain evidence="2 3">CTT3</strain>
    </source>
</reference>
<evidence type="ECO:0000256" key="1">
    <source>
        <dbReference type="SAM" id="Phobius"/>
    </source>
</evidence>
<proteinExistence type="predicted"/>
<feature type="transmembrane region" description="Helical" evidence="1">
    <location>
        <begin position="35"/>
        <end position="54"/>
    </location>
</feature>
<evidence type="ECO:0000313" key="2">
    <source>
        <dbReference type="EMBL" id="RKD34378.1"/>
    </source>
</evidence>
<keyword evidence="1" id="KW-0472">Membrane</keyword>
<organism evidence="2 3">
    <name type="scientific">Thermohalobacter berrensis</name>
    <dbReference type="NCBI Taxonomy" id="99594"/>
    <lineage>
        <taxon>Bacteria</taxon>
        <taxon>Bacillati</taxon>
        <taxon>Bacillota</taxon>
        <taxon>Tissierellia</taxon>
        <taxon>Tissierellales</taxon>
        <taxon>Thermohalobacteraceae</taxon>
        <taxon>Thermohalobacter</taxon>
    </lineage>
</organism>
<comment type="caution">
    <text evidence="2">The sequence shown here is derived from an EMBL/GenBank/DDBJ whole genome shotgun (WGS) entry which is preliminary data.</text>
</comment>
<feature type="transmembrane region" description="Helical" evidence="1">
    <location>
        <begin position="12"/>
        <end position="29"/>
    </location>
</feature>
<dbReference type="AlphaFoldDB" id="A0A419TA88"/>
<sequence>MNKDKTKYLNIIKYILATLLIIIGIMTIMNMVDLIYLVIIVIINSTLEIINELMFKDRRPVKIILNLVVLIMFVVIYTKL</sequence>
<keyword evidence="1" id="KW-0812">Transmembrane</keyword>
<dbReference type="RefSeq" id="WP_120166208.1">
    <property type="nucleotide sequence ID" value="NZ_MCIB01000001.1"/>
</dbReference>
<dbReference type="EMBL" id="MCIB01000001">
    <property type="protein sequence ID" value="RKD34378.1"/>
    <property type="molecule type" value="Genomic_DNA"/>
</dbReference>
<keyword evidence="1" id="KW-1133">Transmembrane helix</keyword>
<dbReference type="Proteomes" id="UP000284177">
    <property type="component" value="Unassembled WGS sequence"/>
</dbReference>
<evidence type="ECO:0000313" key="3">
    <source>
        <dbReference type="Proteomes" id="UP000284177"/>
    </source>
</evidence>
<accession>A0A419TA88</accession>
<name>A0A419TA88_9FIRM</name>
<protein>
    <submittedName>
        <fullName evidence="2">Uncharacterized protein</fullName>
    </submittedName>
</protein>
<gene>
    <name evidence="2" type="ORF">BET03_00665</name>
</gene>
<feature type="transmembrane region" description="Helical" evidence="1">
    <location>
        <begin position="61"/>
        <end position="78"/>
    </location>
</feature>